<sequence>MAEEKSYKYVIIGGGVAGGYAAREFKKQGLKPGELAIISREAVSPFERPELTKVYIDLSVNPTLASIYCCAGTGEEKQYPHWYKQNGIDLIVSTEIVKADLASKTLVSDDGTIYKYQTLLIATGSTCIRLAEHGIPEADVKNIFYLREIDDNDELSLAMELYVQKGQAVVIGGGFLSLEMSSSLKANNHEVTMVFPEPWILNRFFTPEMSAFYEGYLINKGIKIIKGTAVTGFNTNSDGVVTEVKLDDGTTLDANIVVAGVGAKPATSLFKGQIEELNGGLKTDGFFKTSVPDVYALGDVATFPMKMYGEMRRVEHADNARKSAGHAVKAIKAAEEGKTVPDYDYLPYFYSRFFDLSWQFYGDNVGESVMFGDTDPKSPKPKFGTYWVKDGRVVGVFLEGGAPEEYKAIAEVARAQPSVESLDVLSKEGLSFATKFYSTTL</sequence>
<keyword evidence="6" id="KW-0560">Oxidoreductase</keyword>
<dbReference type="KEGG" id="crb:17893776"/>
<evidence type="ECO:0000256" key="10">
    <source>
        <dbReference type="ARBA" id="ARBA00048948"/>
    </source>
</evidence>
<evidence type="ECO:0000256" key="5">
    <source>
        <dbReference type="ARBA" id="ARBA00022857"/>
    </source>
</evidence>
<dbReference type="FunFam" id="3.30.390.30:FF:000013">
    <property type="entry name" value="Monodehydroascorbate reductase 3"/>
    <property type="match status" value="1"/>
</dbReference>
<dbReference type="Gene3D" id="3.50.50.60">
    <property type="entry name" value="FAD/NAD(P)-binding domain"/>
    <property type="match status" value="2"/>
</dbReference>
<evidence type="ECO:0000313" key="14">
    <source>
        <dbReference type="Proteomes" id="UP000029121"/>
    </source>
</evidence>
<dbReference type="InterPro" id="IPR048618">
    <property type="entry name" value="MDHAR3-like_C"/>
</dbReference>
<evidence type="ECO:0000256" key="8">
    <source>
        <dbReference type="ARBA" id="ARBA00023284"/>
    </source>
</evidence>
<keyword evidence="14" id="KW-1185">Reference proteome</keyword>
<dbReference type="PANTHER" id="PTHR43557:SF13">
    <property type="entry name" value="MONODEHYDROASCORBATE REDUCTASE 2-RELATED"/>
    <property type="match status" value="1"/>
</dbReference>
<dbReference type="PRINTS" id="PR00368">
    <property type="entry name" value="FADPNR"/>
</dbReference>
<evidence type="ECO:0000256" key="6">
    <source>
        <dbReference type="ARBA" id="ARBA00023002"/>
    </source>
</evidence>
<evidence type="ECO:0000256" key="3">
    <source>
        <dbReference type="ARBA" id="ARBA00022630"/>
    </source>
</evidence>
<dbReference type="PRINTS" id="PR00411">
    <property type="entry name" value="PNDRDTASEI"/>
</dbReference>
<keyword evidence="7" id="KW-0520">NAD</keyword>
<keyword evidence="3" id="KW-0285">Flavoprotein</keyword>
<dbReference type="InterPro" id="IPR036188">
    <property type="entry name" value="FAD/NAD-bd_sf"/>
</dbReference>
<dbReference type="eggNOG" id="KOG1336">
    <property type="taxonomic scope" value="Eukaryota"/>
</dbReference>
<dbReference type="EC" id="1.6.5.4" evidence="9"/>
<keyword evidence="8" id="KW-0676">Redox-active center</keyword>
<evidence type="ECO:0000256" key="1">
    <source>
        <dbReference type="ARBA" id="ARBA00001974"/>
    </source>
</evidence>
<evidence type="ECO:0000256" key="9">
    <source>
        <dbReference type="ARBA" id="ARBA00038920"/>
    </source>
</evidence>
<comment type="catalytic activity">
    <reaction evidence="10">
        <text>2 monodehydro-L-ascorbate radical + NADH + H(+) = 2 L-ascorbate + NAD(+)</text>
        <dbReference type="Rhea" id="RHEA:14581"/>
        <dbReference type="ChEBI" id="CHEBI:15378"/>
        <dbReference type="ChEBI" id="CHEBI:38290"/>
        <dbReference type="ChEBI" id="CHEBI:57540"/>
        <dbReference type="ChEBI" id="CHEBI:57945"/>
        <dbReference type="ChEBI" id="CHEBI:59513"/>
        <dbReference type="EC" id="1.6.5.4"/>
    </reaction>
</comment>
<dbReference type="SUPFAM" id="SSF51905">
    <property type="entry name" value="FAD/NAD(P)-binding domain"/>
    <property type="match status" value="1"/>
</dbReference>
<organism evidence="13 14">
    <name type="scientific">Capsella rubella</name>
    <dbReference type="NCBI Taxonomy" id="81985"/>
    <lineage>
        <taxon>Eukaryota</taxon>
        <taxon>Viridiplantae</taxon>
        <taxon>Streptophyta</taxon>
        <taxon>Embryophyta</taxon>
        <taxon>Tracheophyta</taxon>
        <taxon>Spermatophyta</taxon>
        <taxon>Magnoliopsida</taxon>
        <taxon>eudicotyledons</taxon>
        <taxon>Gunneridae</taxon>
        <taxon>Pentapetalae</taxon>
        <taxon>rosids</taxon>
        <taxon>malvids</taxon>
        <taxon>Brassicales</taxon>
        <taxon>Brassicaceae</taxon>
        <taxon>Camelineae</taxon>
        <taxon>Capsella</taxon>
    </lineage>
</organism>
<dbReference type="Gene3D" id="3.30.390.30">
    <property type="match status" value="1"/>
</dbReference>
<comment type="cofactor">
    <cofactor evidence="1">
        <name>FAD</name>
        <dbReference type="ChEBI" id="CHEBI:57692"/>
    </cofactor>
</comment>
<dbReference type="SUPFAM" id="SSF55424">
    <property type="entry name" value="FAD/NAD-linked reductases, dimerisation (C-terminal) domain"/>
    <property type="match status" value="1"/>
</dbReference>
<gene>
    <name evidence="13" type="ORF">CARUB_v10013717mg</name>
</gene>
<dbReference type="GO" id="GO:0016656">
    <property type="term" value="F:monodehydroascorbate reductase (NADH) activity"/>
    <property type="evidence" value="ECO:0007669"/>
    <property type="project" value="UniProtKB-EC"/>
</dbReference>
<evidence type="ECO:0000259" key="11">
    <source>
        <dbReference type="Pfam" id="PF07992"/>
    </source>
</evidence>
<dbReference type="Pfam" id="PF07992">
    <property type="entry name" value="Pyr_redox_2"/>
    <property type="match status" value="1"/>
</dbReference>
<dbReference type="PANTHER" id="PTHR43557">
    <property type="entry name" value="APOPTOSIS-INDUCING FACTOR 1"/>
    <property type="match status" value="1"/>
</dbReference>
<dbReference type="EMBL" id="KB870807">
    <property type="protein sequence ID" value="EOA30584.1"/>
    <property type="molecule type" value="Genomic_DNA"/>
</dbReference>
<dbReference type="STRING" id="81985.R0HLL4"/>
<dbReference type="OrthoDB" id="6029at2759"/>
<evidence type="ECO:0000256" key="4">
    <source>
        <dbReference type="ARBA" id="ARBA00022827"/>
    </source>
</evidence>
<dbReference type="InterPro" id="IPR016156">
    <property type="entry name" value="FAD/NAD-linked_Rdtase_dimer_sf"/>
</dbReference>
<comment type="similarity">
    <text evidence="2">Belongs to the FAD-dependent oxidoreductase family.</text>
</comment>
<dbReference type="AlphaFoldDB" id="R0HLL4"/>
<dbReference type="Pfam" id="PF21791">
    <property type="entry name" value="MDHAR3-like_C"/>
    <property type="match status" value="1"/>
</dbReference>
<dbReference type="InterPro" id="IPR023753">
    <property type="entry name" value="FAD/NAD-binding_dom"/>
</dbReference>
<reference evidence="14" key="1">
    <citation type="journal article" date="2013" name="Nat. Genet.">
        <title>The Capsella rubella genome and the genomic consequences of rapid mating system evolution.</title>
        <authorList>
            <person name="Slotte T."/>
            <person name="Hazzouri K.M."/>
            <person name="Agren J.A."/>
            <person name="Koenig D."/>
            <person name="Maumus F."/>
            <person name="Guo Y.L."/>
            <person name="Steige K."/>
            <person name="Platts A.E."/>
            <person name="Escobar J.S."/>
            <person name="Newman L.K."/>
            <person name="Wang W."/>
            <person name="Mandakova T."/>
            <person name="Vello E."/>
            <person name="Smith L.M."/>
            <person name="Henz S.R."/>
            <person name="Steffen J."/>
            <person name="Takuno S."/>
            <person name="Brandvain Y."/>
            <person name="Coop G."/>
            <person name="Andolfatto P."/>
            <person name="Hu T.T."/>
            <person name="Blanchette M."/>
            <person name="Clark R.M."/>
            <person name="Quesneville H."/>
            <person name="Nordborg M."/>
            <person name="Gaut B.S."/>
            <person name="Lysak M.A."/>
            <person name="Jenkins J."/>
            <person name="Grimwood J."/>
            <person name="Chapman J."/>
            <person name="Prochnik S."/>
            <person name="Shu S."/>
            <person name="Rokhsar D."/>
            <person name="Schmutz J."/>
            <person name="Weigel D."/>
            <person name="Wright S.I."/>
        </authorList>
    </citation>
    <scope>NUCLEOTIDE SEQUENCE [LARGE SCALE GENOMIC DNA]</scope>
    <source>
        <strain evidence="14">cv. Monte Gargano</strain>
    </source>
</reference>
<protein>
    <recommendedName>
        <fullName evidence="9">monodehydroascorbate reductase (NADH)</fullName>
        <ecNumber evidence="9">1.6.5.4</ecNumber>
    </recommendedName>
</protein>
<keyword evidence="4" id="KW-0274">FAD</keyword>
<evidence type="ECO:0000259" key="12">
    <source>
        <dbReference type="Pfam" id="PF21791"/>
    </source>
</evidence>
<accession>R0HLL4</accession>
<evidence type="ECO:0000256" key="7">
    <source>
        <dbReference type="ARBA" id="ARBA00023027"/>
    </source>
</evidence>
<feature type="domain" description="Monodehydroascorbate reductase 3-like C-terminal" evidence="12">
    <location>
        <begin position="346"/>
        <end position="433"/>
    </location>
</feature>
<evidence type="ECO:0000256" key="2">
    <source>
        <dbReference type="ARBA" id="ARBA00006442"/>
    </source>
</evidence>
<name>R0HLL4_9BRAS</name>
<proteinExistence type="inferred from homology"/>
<evidence type="ECO:0000313" key="13">
    <source>
        <dbReference type="EMBL" id="EOA30584.1"/>
    </source>
</evidence>
<dbReference type="Proteomes" id="UP000029121">
    <property type="component" value="Unassembled WGS sequence"/>
</dbReference>
<keyword evidence="5" id="KW-0521">NADP</keyword>
<dbReference type="InterPro" id="IPR050446">
    <property type="entry name" value="FAD-oxidoreductase/Apoptosis"/>
</dbReference>
<feature type="domain" description="FAD/NAD(P)-binding" evidence="11">
    <location>
        <begin position="7"/>
        <end position="324"/>
    </location>
</feature>
<dbReference type="GO" id="GO:0005737">
    <property type="term" value="C:cytoplasm"/>
    <property type="evidence" value="ECO:0007669"/>
    <property type="project" value="TreeGrafter"/>
</dbReference>